<feature type="compositionally biased region" description="Low complexity" evidence="1">
    <location>
        <begin position="89"/>
        <end position="109"/>
    </location>
</feature>
<feature type="compositionally biased region" description="Polar residues" evidence="1">
    <location>
        <begin position="145"/>
        <end position="156"/>
    </location>
</feature>
<feature type="transmembrane region" description="Helical" evidence="2">
    <location>
        <begin position="208"/>
        <end position="231"/>
    </location>
</feature>
<feature type="region of interest" description="Disordered" evidence="1">
    <location>
        <begin position="385"/>
        <end position="413"/>
    </location>
</feature>
<keyword evidence="2" id="KW-0812">Transmembrane</keyword>
<feature type="compositionally biased region" description="Low complexity" evidence="1">
    <location>
        <begin position="119"/>
        <end position="144"/>
    </location>
</feature>
<accession>A0AAE7NSJ2</accession>
<organism evidence="3 4">
    <name type="scientific">Bradyrhizobium arachidis</name>
    <dbReference type="NCBI Taxonomy" id="858423"/>
    <lineage>
        <taxon>Bacteria</taxon>
        <taxon>Pseudomonadati</taxon>
        <taxon>Pseudomonadota</taxon>
        <taxon>Alphaproteobacteria</taxon>
        <taxon>Hyphomicrobiales</taxon>
        <taxon>Nitrobacteraceae</taxon>
        <taxon>Bradyrhizobium</taxon>
    </lineage>
</organism>
<dbReference type="EMBL" id="CP030050">
    <property type="protein sequence ID" value="QOZ68715.1"/>
    <property type="molecule type" value="Genomic_DNA"/>
</dbReference>
<proteinExistence type="predicted"/>
<protein>
    <submittedName>
        <fullName evidence="3">Uncharacterized protein</fullName>
    </submittedName>
</protein>
<evidence type="ECO:0000256" key="1">
    <source>
        <dbReference type="SAM" id="MobiDB-lite"/>
    </source>
</evidence>
<evidence type="ECO:0000313" key="3">
    <source>
        <dbReference type="EMBL" id="QOZ68715.1"/>
    </source>
</evidence>
<feature type="compositionally biased region" description="Acidic residues" evidence="1">
    <location>
        <begin position="347"/>
        <end position="361"/>
    </location>
</feature>
<feature type="region of interest" description="Disordered" evidence="1">
    <location>
        <begin position="82"/>
        <end position="190"/>
    </location>
</feature>
<gene>
    <name evidence="3" type="ORF">WN72_22085</name>
</gene>
<feature type="region of interest" description="Disordered" evidence="1">
    <location>
        <begin position="339"/>
        <end position="370"/>
    </location>
</feature>
<keyword evidence="2" id="KW-1133">Transmembrane helix</keyword>
<dbReference type="Proteomes" id="UP000594015">
    <property type="component" value="Chromosome"/>
</dbReference>
<evidence type="ECO:0000256" key="2">
    <source>
        <dbReference type="SAM" id="Phobius"/>
    </source>
</evidence>
<reference evidence="3 4" key="1">
    <citation type="submission" date="2018-06" db="EMBL/GenBank/DDBJ databases">
        <title>Comparative genomics of Bradyrhizobium nodulating Arachidis hypogaea.</title>
        <authorList>
            <person name="Li Y."/>
        </authorList>
    </citation>
    <scope>NUCLEOTIDE SEQUENCE [LARGE SCALE GENOMIC DNA]</scope>
    <source>
        <strain evidence="3 4">CCBAU 051107</strain>
    </source>
</reference>
<name>A0AAE7NSJ2_9BRAD</name>
<dbReference type="KEGG" id="barh:WN72_22085"/>
<dbReference type="AlphaFoldDB" id="A0AAE7NSJ2"/>
<sequence length="413" mass="43060">MRKRETRMGNRTAKFISALIGSIVAGAPIAAVSQNAPAASSAANAAADCLASPKGIAPQGQHWYYRVERSTKRQCWYLRAEGGKDSAKPVQTAADTPAADAAAPPQRAVQDARAEYVKPQQTAAAPAAPAQAVPTTPAPTQQAANPSADSSAQQPAVASPWPDASAATSPAPEPAPAPVATPGTKASKSPALAAADSSTYNPAGSLQMVLLVIGGALALAGVLASIIYRVAGRRTRQADRRAHWDDWEPQDENPGRAPWLDDASRAQKAGPVDFDAVRPQIIQPQAAQLKAAPPKAAQLVEFSSAIGRIAAHSAPARKVIADLDEADIFNGEFKIETSAPQFAANEASEEAPADRDSDEGKEDAHKEDAVDIDVITAMLERLAQEGPRLRQPSLEADLADFAQIPRGQSAARA</sequence>
<keyword evidence="2" id="KW-0472">Membrane</keyword>
<feature type="compositionally biased region" description="Low complexity" evidence="1">
    <location>
        <begin position="158"/>
        <end position="170"/>
    </location>
</feature>
<evidence type="ECO:0000313" key="4">
    <source>
        <dbReference type="Proteomes" id="UP000594015"/>
    </source>
</evidence>